<feature type="region of interest" description="Disordered" evidence="1">
    <location>
        <begin position="106"/>
        <end position="148"/>
    </location>
</feature>
<feature type="compositionally biased region" description="Polar residues" evidence="1">
    <location>
        <begin position="139"/>
        <end position="148"/>
    </location>
</feature>
<accession>A0AAE6W2F7</accession>
<organism evidence="2 3">
    <name type="scientific">Akkermansia massiliensis</name>
    <dbReference type="NCBI Taxonomy" id="2927224"/>
    <lineage>
        <taxon>Bacteria</taxon>
        <taxon>Pseudomonadati</taxon>
        <taxon>Verrucomicrobiota</taxon>
        <taxon>Verrucomicrobiia</taxon>
        <taxon>Verrucomicrobiales</taxon>
        <taxon>Akkermansiaceae</taxon>
        <taxon>Akkermansia</taxon>
    </lineage>
</organism>
<protein>
    <submittedName>
        <fullName evidence="2">Uncharacterized protein</fullName>
    </submittedName>
</protein>
<dbReference type="AlphaFoldDB" id="A0AAE6W2F7"/>
<dbReference type="Proteomes" id="UP000642553">
    <property type="component" value="Chromosome"/>
</dbReference>
<reference evidence="2" key="1">
    <citation type="submission" date="2018-05" db="EMBL/GenBank/DDBJ databases">
        <title>Complete genome sequnece of Akkermansia muciniphila EB-AMDK-40.</title>
        <authorList>
            <person name="Nam Y.-D."/>
            <person name="Chung W.-H."/>
            <person name="Park Y.S."/>
            <person name="Kang J."/>
        </authorList>
    </citation>
    <scope>NUCLEOTIDE SEQUENCE</scope>
    <source>
        <strain evidence="2">EB-AMDK-40</strain>
    </source>
</reference>
<evidence type="ECO:0000313" key="2">
    <source>
        <dbReference type="EMBL" id="QHV63342.1"/>
    </source>
</evidence>
<name>A0AAE6W2F7_9BACT</name>
<evidence type="ECO:0000256" key="1">
    <source>
        <dbReference type="SAM" id="MobiDB-lite"/>
    </source>
</evidence>
<evidence type="ECO:0000313" key="3">
    <source>
        <dbReference type="Proteomes" id="UP000642553"/>
    </source>
</evidence>
<sequence length="148" mass="15672">MIDAGAFRVAGAPGGVAAMACAAVCPMSWHLPRFLPGMQAKVPAQARQRVLAEKLFLPGTPEAPALPEKKMNVDGRIVKMRPWTVSGGVHEQKLIRSSSSFTHLEDGLSRIPLQPGNPGFPAPVKSRNPGEKAPLPGKTSHSPGSFHP</sequence>
<gene>
    <name evidence="2" type="ORF">DMI76_08195</name>
</gene>
<proteinExistence type="predicted"/>
<dbReference type="EMBL" id="CP029701">
    <property type="protein sequence ID" value="QHV63342.1"/>
    <property type="molecule type" value="Genomic_DNA"/>
</dbReference>